<dbReference type="Pfam" id="PF00188">
    <property type="entry name" value="CAP"/>
    <property type="match status" value="1"/>
</dbReference>
<name>A0A285FSH1_9ACTN</name>
<dbReference type="OrthoDB" id="8611574at2"/>
<feature type="domain" description="SCP" evidence="2">
    <location>
        <begin position="45"/>
        <end position="159"/>
    </location>
</feature>
<dbReference type="InterPro" id="IPR035940">
    <property type="entry name" value="CAP_sf"/>
</dbReference>
<dbReference type="Proteomes" id="UP000219612">
    <property type="component" value="Unassembled WGS sequence"/>
</dbReference>
<accession>A0A285FSH1</accession>
<dbReference type="CDD" id="cd05379">
    <property type="entry name" value="CAP_bacterial"/>
    <property type="match status" value="1"/>
</dbReference>
<keyword evidence="1" id="KW-0732">Signal</keyword>
<dbReference type="PANTHER" id="PTHR31157">
    <property type="entry name" value="SCP DOMAIN-CONTAINING PROTEIN"/>
    <property type="match status" value="1"/>
</dbReference>
<feature type="chain" id="PRO_5013012794" evidence="1">
    <location>
        <begin position="32"/>
        <end position="161"/>
    </location>
</feature>
<gene>
    <name evidence="3" type="ORF">SAMN05421748_1011134</name>
</gene>
<dbReference type="PANTHER" id="PTHR31157:SF1">
    <property type="entry name" value="SCP DOMAIN-CONTAINING PROTEIN"/>
    <property type="match status" value="1"/>
</dbReference>
<dbReference type="AlphaFoldDB" id="A0A285FSH1"/>
<dbReference type="Gene3D" id="3.40.33.10">
    <property type="entry name" value="CAP"/>
    <property type="match status" value="1"/>
</dbReference>
<dbReference type="SUPFAM" id="SSF55797">
    <property type="entry name" value="PR-1-like"/>
    <property type="match status" value="1"/>
</dbReference>
<reference evidence="3 4" key="1">
    <citation type="submission" date="2017-09" db="EMBL/GenBank/DDBJ databases">
        <authorList>
            <person name="Ehlers B."/>
            <person name="Leendertz F.H."/>
        </authorList>
    </citation>
    <scope>NUCLEOTIDE SEQUENCE [LARGE SCALE GENOMIC DNA]</scope>
    <source>
        <strain evidence="3 4">CGMCC 4.6857</strain>
    </source>
</reference>
<dbReference type="InterPro" id="IPR014044">
    <property type="entry name" value="CAP_dom"/>
</dbReference>
<protein>
    <submittedName>
        <fullName evidence="3">Cysteine-rich secretory protein family protein</fullName>
    </submittedName>
</protein>
<dbReference type="EMBL" id="OBDY01000001">
    <property type="protein sequence ID" value="SNY14272.1"/>
    <property type="molecule type" value="Genomic_DNA"/>
</dbReference>
<dbReference type="RefSeq" id="WP_097318415.1">
    <property type="nucleotide sequence ID" value="NZ_OBDY01000001.1"/>
</dbReference>
<proteinExistence type="predicted"/>
<evidence type="ECO:0000313" key="4">
    <source>
        <dbReference type="Proteomes" id="UP000219612"/>
    </source>
</evidence>
<feature type="signal peptide" evidence="1">
    <location>
        <begin position="1"/>
        <end position="31"/>
    </location>
</feature>
<organism evidence="3 4">
    <name type="scientific">Paractinoplanes atraurantiacus</name>
    <dbReference type="NCBI Taxonomy" id="1036182"/>
    <lineage>
        <taxon>Bacteria</taxon>
        <taxon>Bacillati</taxon>
        <taxon>Actinomycetota</taxon>
        <taxon>Actinomycetes</taxon>
        <taxon>Micromonosporales</taxon>
        <taxon>Micromonosporaceae</taxon>
        <taxon>Paractinoplanes</taxon>
    </lineage>
</organism>
<evidence type="ECO:0000313" key="3">
    <source>
        <dbReference type="EMBL" id="SNY14272.1"/>
    </source>
</evidence>
<evidence type="ECO:0000259" key="2">
    <source>
        <dbReference type="Pfam" id="PF00188"/>
    </source>
</evidence>
<keyword evidence="4" id="KW-1185">Reference proteome</keyword>
<evidence type="ECO:0000256" key="1">
    <source>
        <dbReference type="SAM" id="SignalP"/>
    </source>
</evidence>
<sequence>MRSSITKRLALIAMIPATLFAIVLLASPANAAAVSTTQLSADIVTLTNQQRAAHGCKALKVDARLTKAAAGHSAYMARGGAFSHTGAGRSSFVTRVKAAAYPRPLSENIAYGYRTGADVVKGWMASPGHRANILNCKASTVGVATAYAANGNPYYTQDFGY</sequence>